<sequence>MAPSTPLVRPSEYFGRYDRPSMTAAFAIVLVQATGTAIAMWLFLQRVVAHVDAPPEEKAQVQGAVTGAIVGTFVAIFAGWLLLAALLHLFVWLAGGRRTFGTTLAVTGEAEIAGVVMLPVTTVGLIGLLGQAPSDPAAFVDFFERAASFSSPVLLVSSLLGALWTAAIQGYGLAVAHDLPVEKMLALAFGIGILGFLLNLV</sequence>
<dbReference type="Pfam" id="PF04893">
    <property type="entry name" value="Yip1"/>
    <property type="match status" value="1"/>
</dbReference>
<dbReference type="EMBL" id="CP058910">
    <property type="protein sequence ID" value="QLH76688.1"/>
    <property type="molecule type" value="Genomic_DNA"/>
</dbReference>
<feature type="domain" description="Yip1" evidence="6">
    <location>
        <begin position="7"/>
        <end position="198"/>
    </location>
</feature>
<dbReference type="RefSeq" id="WP_179910623.1">
    <property type="nucleotide sequence ID" value="NZ_CP058910.1"/>
</dbReference>
<gene>
    <name evidence="7" type="ORF">HZS55_04940</name>
</gene>
<feature type="transmembrane region" description="Helical" evidence="5">
    <location>
        <begin position="20"/>
        <end position="44"/>
    </location>
</feature>
<evidence type="ECO:0000256" key="3">
    <source>
        <dbReference type="ARBA" id="ARBA00022989"/>
    </source>
</evidence>
<protein>
    <submittedName>
        <fullName evidence="7">YIP1 family protein</fullName>
    </submittedName>
</protein>
<evidence type="ECO:0000256" key="5">
    <source>
        <dbReference type="SAM" id="Phobius"/>
    </source>
</evidence>
<dbReference type="Proteomes" id="UP000509667">
    <property type="component" value="Chromosome"/>
</dbReference>
<evidence type="ECO:0000256" key="2">
    <source>
        <dbReference type="ARBA" id="ARBA00022692"/>
    </source>
</evidence>
<keyword evidence="8" id="KW-1185">Reference proteome</keyword>
<evidence type="ECO:0000313" key="8">
    <source>
        <dbReference type="Proteomes" id="UP000509667"/>
    </source>
</evidence>
<keyword evidence="4 5" id="KW-0472">Membrane</keyword>
<reference evidence="7 8" key="1">
    <citation type="submission" date="2020-07" db="EMBL/GenBank/DDBJ databases">
        <title>Halosimplex pelagicum sp. nov. and Halosimplex rubrum sp. nov., isolated from salted brown alga Laminaria, and emended description of the genus Halosimplex.</title>
        <authorList>
            <person name="Cui H."/>
        </authorList>
    </citation>
    <scope>NUCLEOTIDE SEQUENCE [LARGE SCALE GENOMIC DNA]</scope>
    <source>
        <strain evidence="7 8">R27</strain>
    </source>
</reference>
<dbReference type="GeneID" id="56077185"/>
<feature type="transmembrane region" description="Helical" evidence="5">
    <location>
        <begin position="112"/>
        <end position="132"/>
    </location>
</feature>
<dbReference type="OrthoDB" id="240898at2157"/>
<feature type="transmembrane region" description="Helical" evidence="5">
    <location>
        <begin position="65"/>
        <end position="92"/>
    </location>
</feature>
<proteinExistence type="predicted"/>
<feature type="transmembrane region" description="Helical" evidence="5">
    <location>
        <begin position="153"/>
        <end position="172"/>
    </location>
</feature>
<keyword evidence="3 5" id="KW-1133">Transmembrane helix</keyword>
<dbReference type="InterPro" id="IPR006977">
    <property type="entry name" value="Yip1_dom"/>
</dbReference>
<keyword evidence="2 5" id="KW-0812">Transmembrane</keyword>
<name>A0A7D5SYY1_9EURY</name>
<organism evidence="7 8">
    <name type="scientific">Halosimplex rubrum</name>
    <dbReference type="NCBI Taxonomy" id="869889"/>
    <lineage>
        <taxon>Archaea</taxon>
        <taxon>Methanobacteriati</taxon>
        <taxon>Methanobacteriota</taxon>
        <taxon>Stenosarchaea group</taxon>
        <taxon>Halobacteria</taxon>
        <taxon>Halobacteriales</taxon>
        <taxon>Haloarculaceae</taxon>
        <taxon>Halosimplex</taxon>
    </lineage>
</organism>
<evidence type="ECO:0000256" key="4">
    <source>
        <dbReference type="ARBA" id="ARBA00023136"/>
    </source>
</evidence>
<evidence type="ECO:0000259" key="6">
    <source>
        <dbReference type="Pfam" id="PF04893"/>
    </source>
</evidence>
<feature type="transmembrane region" description="Helical" evidence="5">
    <location>
        <begin position="184"/>
        <end position="200"/>
    </location>
</feature>
<dbReference type="AlphaFoldDB" id="A0A7D5SYY1"/>
<evidence type="ECO:0000313" key="7">
    <source>
        <dbReference type="EMBL" id="QLH76688.1"/>
    </source>
</evidence>
<dbReference type="GO" id="GO:0016020">
    <property type="term" value="C:membrane"/>
    <property type="evidence" value="ECO:0007669"/>
    <property type="project" value="UniProtKB-SubCell"/>
</dbReference>
<comment type="subcellular location">
    <subcellularLocation>
        <location evidence="1">Membrane</location>
        <topology evidence="1">Multi-pass membrane protein</topology>
    </subcellularLocation>
</comment>
<dbReference type="KEGG" id="hrr:HZS55_04940"/>
<accession>A0A7D5SYY1</accession>
<evidence type="ECO:0000256" key="1">
    <source>
        <dbReference type="ARBA" id="ARBA00004141"/>
    </source>
</evidence>